<dbReference type="InterPro" id="IPR012939">
    <property type="entry name" value="Glyco_hydro_92"/>
</dbReference>
<evidence type="ECO:0000259" key="3">
    <source>
        <dbReference type="Pfam" id="PF17678"/>
    </source>
</evidence>
<dbReference type="Gene3D" id="2.70.98.10">
    <property type="match status" value="1"/>
</dbReference>
<dbReference type="GO" id="GO:0016787">
    <property type="term" value="F:hydrolase activity"/>
    <property type="evidence" value="ECO:0007669"/>
    <property type="project" value="UniProtKB-KW"/>
</dbReference>
<dbReference type="Pfam" id="PF07971">
    <property type="entry name" value="Glyco_hydro_92"/>
    <property type="match status" value="1"/>
</dbReference>
<dbReference type="Pfam" id="PF17678">
    <property type="entry name" value="Glyco_hydro_92N"/>
    <property type="match status" value="1"/>
</dbReference>
<dbReference type="PANTHER" id="PTHR12143">
    <property type="entry name" value="PEPTIDE N-GLYCANASE PNGASE -RELATED"/>
    <property type="match status" value="1"/>
</dbReference>
<comment type="caution">
    <text evidence="4">The sequence shown here is derived from an EMBL/GenBank/DDBJ whole genome shotgun (WGS) entry which is preliminary data.</text>
</comment>
<dbReference type="RefSeq" id="WP_377240627.1">
    <property type="nucleotide sequence ID" value="NZ_JBHLXP010000001.1"/>
</dbReference>
<dbReference type="InterPro" id="IPR041371">
    <property type="entry name" value="GH92_N"/>
</dbReference>
<evidence type="ECO:0000313" key="5">
    <source>
        <dbReference type="Proteomes" id="UP001589813"/>
    </source>
</evidence>
<dbReference type="Proteomes" id="UP001589813">
    <property type="component" value="Unassembled WGS sequence"/>
</dbReference>
<evidence type="ECO:0000256" key="1">
    <source>
        <dbReference type="SAM" id="SignalP"/>
    </source>
</evidence>
<dbReference type="InterPro" id="IPR005887">
    <property type="entry name" value="GH92_a_mannosidase_put"/>
</dbReference>
<gene>
    <name evidence="4" type="ORF">ACFFJP_03645</name>
</gene>
<name>A0ABV6B946_9GAMM</name>
<dbReference type="InterPro" id="IPR050883">
    <property type="entry name" value="PNGase"/>
</dbReference>
<dbReference type="Gene3D" id="1.20.1050.60">
    <property type="entry name" value="alpha-1,2-mannosidase"/>
    <property type="match status" value="1"/>
</dbReference>
<sequence>MGRGQKVRLALLASVFPVTCLVLTGCQQQTASSPLTTADPLQWVNPLIGTDGKGKTYPGATVPYGMVQLSPDNGRSGWDWISGYFYPDTQIAGFSHLHLSGTGAGDLYDISFLPFSGDFFQTLPAAGGKDARVRTERFSHSNEKASPGYYRVLLEDSQIEVELTAALRSGLQRYRYLQSGTPAMLQLDLTYSRNWDSTTATCLYQPDAYTLAGYRFSSGWAKDQKVFFYSKSSVPLKAARSLPTALPADLSQCAQAGPTLFQLQLDASAGNEVLLRTALSSVSVAGAAANLAADLATQTTTASAPDQQTGNFATTLAQAQSAWRAELSQVQINADAQTQTQFYTALYHSALAPRVYSDADGQYRGPDGQVHRLQRANSPLGSHHNNAGQALSSNQHYDFFSLWDTFRALHPWKTLFDTPRHQAMMLSLLEHYQSAGRLPVWNFQGNETDMMLGYHAVPVLVDSYLKGLLPDPDGQLGAMILQAAMTSANDDQFGIQSYRQLGYVPFSERPWNVALTLEYAFDDSAIARLAHRLGKADIAAEFSRRAQNYRQHFDAASGFMRAKDNQGQFRLPFDPKAYHPEDYCEANAWQYSFFVPHDVAGLIALHGGQQAFVAKLDAMFLTGQQKKGAAAPVHSTDTLGDNHGLPEWISGFIGQYVHGNEPSHHVPYLYALAGRPDKTQALVRQIMRTLYQPVPDGLAGNEDAGQMSAWYLFSALGFYPVDPVSGDYVLGSPLVRQATLRLGNGKVLKIIANNQSEQHPYVKVVRLNGRAVTGPLLSHQALLAGGVLEFDMSASPAPTGGF</sequence>
<keyword evidence="5" id="KW-1185">Reference proteome</keyword>
<dbReference type="Gene3D" id="1.20.1610.10">
    <property type="entry name" value="alpha-1,2-mannosidases domains"/>
    <property type="match status" value="1"/>
</dbReference>
<dbReference type="Gene3D" id="3.30.2080.10">
    <property type="entry name" value="GH92 mannosidase domain"/>
    <property type="match status" value="1"/>
</dbReference>
<accession>A0ABV6B946</accession>
<keyword evidence="4" id="KW-0378">Hydrolase</keyword>
<dbReference type="InterPro" id="IPR014718">
    <property type="entry name" value="GH-type_carb-bd"/>
</dbReference>
<keyword evidence="1" id="KW-0732">Signal</keyword>
<evidence type="ECO:0000313" key="4">
    <source>
        <dbReference type="EMBL" id="MFC0047384.1"/>
    </source>
</evidence>
<protein>
    <submittedName>
        <fullName evidence="4">GH92 family glycosyl hydrolase</fullName>
    </submittedName>
</protein>
<dbReference type="PROSITE" id="PS51257">
    <property type="entry name" value="PROKAR_LIPOPROTEIN"/>
    <property type="match status" value="1"/>
</dbReference>
<evidence type="ECO:0000259" key="2">
    <source>
        <dbReference type="Pfam" id="PF07971"/>
    </source>
</evidence>
<dbReference type="EMBL" id="JBHLXP010000001">
    <property type="protein sequence ID" value="MFC0047384.1"/>
    <property type="molecule type" value="Genomic_DNA"/>
</dbReference>
<dbReference type="NCBIfam" id="TIGR01180">
    <property type="entry name" value="aman2_put"/>
    <property type="match status" value="1"/>
</dbReference>
<dbReference type="PANTHER" id="PTHR12143:SF39">
    <property type="entry name" value="SECRETED PROTEIN"/>
    <property type="match status" value="1"/>
</dbReference>
<dbReference type="SUPFAM" id="SSF48208">
    <property type="entry name" value="Six-hairpin glycosidases"/>
    <property type="match status" value="1"/>
</dbReference>
<feature type="domain" description="Glycosyl hydrolase family 92" evidence="2">
    <location>
        <begin position="308"/>
        <end position="793"/>
    </location>
</feature>
<feature type="domain" description="Glycosyl hydrolase family 92 N-terminal" evidence="3">
    <location>
        <begin position="43"/>
        <end position="280"/>
    </location>
</feature>
<organism evidence="4 5">
    <name type="scientific">Rheinheimera tilapiae</name>
    <dbReference type="NCBI Taxonomy" id="875043"/>
    <lineage>
        <taxon>Bacteria</taxon>
        <taxon>Pseudomonadati</taxon>
        <taxon>Pseudomonadota</taxon>
        <taxon>Gammaproteobacteria</taxon>
        <taxon>Chromatiales</taxon>
        <taxon>Chromatiaceae</taxon>
        <taxon>Rheinheimera</taxon>
    </lineage>
</organism>
<feature type="chain" id="PRO_5045808657" evidence="1">
    <location>
        <begin position="25"/>
        <end position="802"/>
    </location>
</feature>
<feature type="signal peptide" evidence="1">
    <location>
        <begin position="1"/>
        <end position="24"/>
    </location>
</feature>
<reference evidence="4 5" key="1">
    <citation type="submission" date="2024-09" db="EMBL/GenBank/DDBJ databases">
        <authorList>
            <person name="Sun Q."/>
            <person name="Mori K."/>
        </authorList>
    </citation>
    <scope>NUCLEOTIDE SEQUENCE [LARGE SCALE GENOMIC DNA]</scope>
    <source>
        <strain evidence="4 5">KCTC 23315</strain>
    </source>
</reference>
<proteinExistence type="predicted"/>
<dbReference type="InterPro" id="IPR008928">
    <property type="entry name" value="6-hairpin_glycosidase_sf"/>
</dbReference>